<dbReference type="RefSeq" id="WP_382363017.1">
    <property type="nucleotide sequence ID" value="NZ_JBHLWV010000018.1"/>
</dbReference>
<dbReference type="EMBL" id="JBHLWV010000018">
    <property type="protein sequence ID" value="MFC0314850.1"/>
    <property type="molecule type" value="Genomic_DNA"/>
</dbReference>
<evidence type="ECO:0000313" key="2">
    <source>
        <dbReference type="EMBL" id="MFC0314850.1"/>
    </source>
</evidence>
<accession>A0ABV6H7Q2</accession>
<dbReference type="Proteomes" id="UP001589783">
    <property type="component" value="Unassembled WGS sequence"/>
</dbReference>
<evidence type="ECO:0000256" key="1">
    <source>
        <dbReference type="SAM" id="MobiDB-lite"/>
    </source>
</evidence>
<comment type="caution">
    <text evidence="2">The sequence shown here is derived from an EMBL/GenBank/DDBJ whole genome shotgun (WGS) entry which is preliminary data.</text>
</comment>
<sequence>MSGPDHYRAAEQLLAQAEQRGAFTVPELLAAAQAHATLAAAQAAALTVTTAAKFAANTSREAGSLNQPMARRVREWESVAAPSEPRSETKLEQIPVQGIR</sequence>
<proteinExistence type="predicted"/>
<gene>
    <name evidence="2" type="ORF">ACFFJD_08305</name>
</gene>
<keyword evidence="3" id="KW-1185">Reference proteome</keyword>
<evidence type="ECO:0000313" key="3">
    <source>
        <dbReference type="Proteomes" id="UP001589783"/>
    </source>
</evidence>
<feature type="region of interest" description="Disordered" evidence="1">
    <location>
        <begin position="78"/>
        <end position="100"/>
    </location>
</feature>
<protein>
    <submittedName>
        <fullName evidence="2">Uncharacterized protein</fullName>
    </submittedName>
</protein>
<reference evidence="2 3" key="1">
    <citation type="submission" date="2024-09" db="EMBL/GenBank/DDBJ databases">
        <authorList>
            <person name="Sun Q."/>
            <person name="Mori K."/>
        </authorList>
    </citation>
    <scope>NUCLEOTIDE SEQUENCE [LARGE SCALE GENOMIC DNA]</scope>
    <source>
        <strain evidence="2 3">CCM 7957</strain>
    </source>
</reference>
<name>A0ABV6H7Q2_9ACTN</name>
<organism evidence="2 3">
    <name type="scientific">Gordonia phosphorivorans</name>
    <dbReference type="NCBI Taxonomy" id="1056982"/>
    <lineage>
        <taxon>Bacteria</taxon>
        <taxon>Bacillati</taxon>
        <taxon>Actinomycetota</taxon>
        <taxon>Actinomycetes</taxon>
        <taxon>Mycobacteriales</taxon>
        <taxon>Gordoniaceae</taxon>
        <taxon>Gordonia</taxon>
    </lineage>
</organism>